<evidence type="ECO:0000313" key="1">
    <source>
        <dbReference type="Ensembl" id="ENSEEEP00000044114.2"/>
    </source>
</evidence>
<dbReference type="AlphaFoldDB" id="A0A4W4H5W8"/>
<dbReference type="Pfam" id="PF11414">
    <property type="entry name" value="Suppressor_APC"/>
    <property type="match status" value="1"/>
</dbReference>
<reference evidence="2" key="2">
    <citation type="journal article" date="2017" name="Sci. Adv.">
        <title>A tail of two voltages: Proteomic comparison of the three electric organs of the electric eel.</title>
        <authorList>
            <person name="Traeger L.L."/>
            <person name="Sabat G."/>
            <person name="Barrett-Wilt G.A."/>
            <person name="Wells G.B."/>
            <person name="Sussman M.R."/>
        </authorList>
    </citation>
    <scope>NUCLEOTIDE SEQUENCE [LARGE SCALE GENOMIC DNA]</scope>
</reference>
<accession>A0A4W4H5W8</accession>
<sequence>MAQDGYYTVVIVPLPTSLYSLDALQYFHWLKRLQALERERDSLCMGLRDLEEVRLWYQRRLAHIPQRQSGPAAGRWLRMELPHPPPKRWNRLEAALEQCHPHPGERSLGPGHHGWPVLPREEFSTALWRKCLPSFDRIGCGACTPLWVFWVSSITGCPPEGLKTESS</sequence>
<dbReference type="GeneTree" id="ENSGT00940000177041"/>
<dbReference type="STRING" id="8005.ENSEEEP00000044114"/>
<dbReference type="Ensembl" id="ENSEEET00000044615.2">
    <property type="protein sequence ID" value="ENSEEEP00000044114.2"/>
    <property type="gene ID" value="ENSEEEG00000020848.2"/>
</dbReference>
<reference evidence="1" key="5">
    <citation type="submission" date="2025-09" db="UniProtKB">
        <authorList>
            <consortium name="Ensembl"/>
        </authorList>
    </citation>
    <scope>IDENTIFICATION</scope>
</reference>
<organism evidence="1 2">
    <name type="scientific">Electrophorus electricus</name>
    <name type="common">Electric eel</name>
    <name type="synonym">Gymnotus electricus</name>
    <dbReference type="NCBI Taxonomy" id="8005"/>
    <lineage>
        <taxon>Eukaryota</taxon>
        <taxon>Metazoa</taxon>
        <taxon>Chordata</taxon>
        <taxon>Craniata</taxon>
        <taxon>Vertebrata</taxon>
        <taxon>Euteleostomi</taxon>
        <taxon>Actinopterygii</taxon>
        <taxon>Neopterygii</taxon>
        <taxon>Teleostei</taxon>
        <taxon>Ostariophysi</taxon>
        <taxon>Gymnotiformes</taxon>
        <taxon>Gymnotoidei</taxon>
        <taxon>Gymnotidae</taxon>
        <taxon>Electrophorus</taxon>
    </lineage>
</organism>
<proteinExistence type="predicted"/>
<evidence type="ECO:0000313" key="2">
    <source>
        <dbReference type="Proteomes" id="UP000314983"/>
    </source>
</evidence>
<keyword evidence="2" id="KW-1185">Reference proteome</keyword>
<reference evidence="2" key="1">
    <citation type="journal article" date="2014" name="Science">
        <title>Nonhuman genetics. Genomic basis for the convergent evolution of electric organs.</title>
        <authorList>
            <person name="Gallant J.R."/>
            <person name="Traeger L.L."/>
            <person name="Volkening J.D."/>
            <person name="Moffett H."/>
            <person name="Chen P.H."/>
            <person name="Novina C.D."/>
            <person name="Phillips G.N.Jr."/>
            <person name="Anand R."/>
            <person name="Wells G.B."/>
            <person name="Pinch M."/>
            <person name="Guth R."/>
            <person name="Unguez G.A."/>
            <person name="Albert J.S."/>
            <person name="Zakon H.H."/>
            <person name="Samanta M.P."/>
            <person name="Sussman M.R."/>
        </authorList>
    </citation>
    <scope>NUCLEOTIDE SEQUENCE [LARGE SCALE GENOMIC DNA]</scope>
</reference>
<reference evidence="1" key="4">
    <citation type="submission" date="2025-08" db="UniProtKB">
        <authorList>
            <consortium name="Ensembl"/>
        </authorList>
    </citation>
    <scope>IDENTIFICATION</scope>
</reference>
<protein>
    <submittedName>
        <fullName evidence="1">Uncharacterized protein</fullName>
    </submittedName>
</protein>
<name>A0A4W4H5W8_ELEEL</name>
<dbReference type="Proteomes" id="UP000314983">
    <property type="component" value="Chromosome 7"/>
</dbReference>
<reference evidence="1" key="3">
    <citation type="submission" date="2020-05" db="EMBL/GenBank/DDBJ databases">
        <title>Electrophorus electricus (electric eel) genome, fEleEle1, primary haplotype.</title>
        <authorList>
            <person name="Myers G."/>
            <person name="Meyer A."/>
            <person name="Fedrigo O."/>
            <person name="Formenti G."/>
            <person name="Rhie A."/>
            <person name="Tracey A."/>
            <person name="Sims Y."/>
            <person name="Jarvis E.D."/>
        </authorList>
    </citation>
    <scope>NUCLEOTIDE SEQUENCE [LARGE SCALE GENOMIC DNA]</scope>
</reference>